<sequence length="186" mass="21180">MNPSSGPHAAMAIQRQRRLWEEKAPRRSSAHPSSRLISRGQNYSGMLHVGVCCLVVGLVLTAAGTLPYSFTSLSTGTWQKELMATGIMVLVIGIYLIILYPFMNKCEDKRDLLAQNETEEMCNIENRQQNENVPIVFPKQNGEFTLEKIEEEDMSEREETKRHNLQTTASNSSILDNRFRENFDKN</sequence>
<gene>
    <name evidence="3" type="ORF">WA026_001162</name>
</gene>
<dbReference type="Proteomes" id="UP001431783">
    <property type="component" value="Unassembled WGS sequence"/>
</dbReference>
<comment type="caution">
    <text evidence="3">The sequence shown here is derived from an EMBL/GenBank/DDBJ whole genome shotgun (WGS) entry which is preliminary data.</text>
</comment>
<evidence type="ECO:0000313" key="4">
    <source>
        <dbReference type="Proteomes" id="UP001431783"/>
    </source>
</evidence>
<reference evidence="3 4" key="1">
    <citation type="submission" date="2023-03" db="EMBL/GenBank/DDBJ databases">
        <title>Genome insight into feeding habits of ladybird beetles.</title>
        <authorList>
            <person name="Li H.-S."/>
            <person name="Huang Y.-H."/>
            <person name="Pang H."/>
        </authorList>
    </citation>
    <scope>NUCLEOTIDE SEQUENCE [LARGE SCALE GENOMIC DNA]</scope>
    <source>
        <strain evidence="3">SYSU_2023b</strain>
        <tissue evidence="3">Whole body</tissue>
    </source>
</reference>
<dbReference type="EMBL" id="JARQZJ010000091">
    <property type="protein sequence ID" value="KAK9882945.1"/>
    <property type="molecule type" value="Genomic_DNA"/>
</dbReference>
<accession>A0AAW1UPK6</accession>
<feature type="region of interest" description="Disordered" evidence="1">
    <location>
        <begin position="151"/>
        <end position="172"/>
    </location>
</feature>
<dbReference type="AlphaFoldDB" id="A0AAW1UPK6"/>
<proteinExistence type="predicted"/>
<organism evidence="3 4">
    <name type="scientific">Henosepilachna vigintioctopunctata</name>
    <dbReference type="NCBI Taxonomy" id="420089"/>
    <lineage>
        <taxon>Eukaryota</taxon>
        <taxon>Metazoa</taxon>
        <taxon>Ecdysozoa</taxon>
        <taxon>Arthropoda</taxon>
        <taxon>Hexapoda</taxon>
        <taxon>Insecta</taxon>
        <taxon>Pterygota</taxon>
        <taxon>Neoptera</taxon>
        <taxon>Endopterygota</taxon>
        <taxon>Coleoptera</taxon>
        <taxon>Polyphaga</taxon>
        <taxon>Cucujiformia</taxon>
        <taxon>Coccinelloidea</taxon>
        <taxon>Coccinellidae</taxon>
        <taxon>Epilachninae</taxon>
        <taxon>Epilachnini</taxon>
        <taxon>Henosepilachna</taxon>
    </lineage>
</organism>
<feature type="transmembrane region" description="Helical" evidence="2">
    <location>
        <begin position="45"/>
        <end position="70"/>
    </location>
</feature>
<feature type="transmembrane region" description="Helical" evidence="2">
    <location>
        <begin position="82"/>
        <end position="102"/>
    </location>
</feature>
<keyword evidence="2" id="KW-0472">Membrane</keyword>
<evidence type="ECO:0000256" key="2">
    <source>
        <dbReference type="SAM" id="Phobius"/>
    </source>
</evidence>
<keyword evidence="2" id="KW-0812">Transmembrane</keyword>
<keyword evidence="4" id="KW-1185">Reference proteome</keyword>
<evidence type="ECO:0000313" key="3">
    <source>
        <dbReference type="EMBL" id="KAK9882945.1"/>
    </source>
</evidence>
<protein>
    <submittedName>
        <fullName evidence="3">Uncharacterized protein</fullName>
    </submittedName>
</protein>
<name>A0AAW1UPK6_9CUCU</name>
<evidence type="ECO:0000256" key="1">
    <source>
        <dbReference type="SAM" id="MobiDB-lite"/>
    </source>
</evidence>
<keyword evidence="2" id="KW-1133">Transmembrane helix</keyword>